<dbReference type="PANTHER" id="PTHR30483">
    <property type="entry name" value="LEUCINE-SPECIFIC-BINDING PROTEIN"/>
    <property type="match status" value="1"/>
</dbReference>
<evidence type="ECO:0000259" key="4">
    <source>
        <dbReference type="Pfam" id="PF13458"/>
    </source>
</evidence>
<evidence type="ECO:0000313" key="6">
    <source>
        <dbReference type="Proteomes" id="UP001595748"/>
    </source>
</evidence>
<sequence>MKKRLLTALLLGSGSALADINVGVIVSATGPGASLGIPEKNAVALLPTTIGGQKINYIVLDDASDPTVTVSNANKLIQDSKVDVIIGASLSTTAMALLDPVSAAKVPNISLAPNDALITPMDAKRKWVFKMPQSDSLLADATVKQMKARGVKTLGFIGFNDAYGENWIKELTPLLAKNGIKMVATERFARTDTAVTGQALKIAASGVPATLPIKTLRQRGFAGTIYAVAGVANADFLRVGGKDVEGVMVYVGPIVVGGQLPDALPSKKVSVAFTKLYEDKYGAGSISAFAGHVWDAGLMLQKAIPAALKSARPGTPEFREALRDSLEGLKNVIGTHGVFAMSGSNHNGMDQRARVLAVVQNGDWKYVGR</sequence>
<gene>
    <name evidence="5" type="ORF">ACFOPQ_13190</name>
</gene>
<dbReference type="Proteomes" id="UP001595748">
    <property type="component" value="Unassembled WGS sequence"/>
</dbReference>
<dbReference type="InterPro" id="IPR051010">
    <property type="entry name" value="BCAA_transport"/>
</dbReference>
<name>A0ABV8AAW7_9DEIO</name>
<feature type="signal peptide" evidence="3">
    <location>
        <begin position="1"/>
        <end position="18"/>
    </location>
</feature>
<proteinExistence type="inferred from homology"/>
<evidence type="ECO:0000256" key="2">
    <source>
        <dbReference type="ARBA" id="ARBA00022729"/>
    </source>
</evidence>
<dbReference type="Gene3D" id="3.40.50.2300">
    <property type="match status" value="2"/>
</dbReference>
<protein>
    <submittedName>
        <fullName evidence="5">ABC transporter substrate-binding protein</fullName>
    </submittedName>
</protein>
<dbReference type="InterPro" id="IPR028082">
    <property type="entry name" value="Peripla_BP_I"/>
</dbReference>
<comment type="caution">
    <text evidence="5">The sequence shown here is derived from an EMBL/GenBank/DDBJ whole genome shotgun (WGS) entry which is preliminary data.</text>
</comment>
<dbReference type="SUPFAM" id="SSF53822">
    <property type="entry name" value="Periplasmic binding protein-like I"/>
    <property type="match status" value="1"/>
</dbReference>
<evidence type="ECO:0000313" key="5">
    <source>
        <dbReference type="EMBL" id="MFC3861716.1"/>
    </source>
</evidence>
<dbReference type="RefSeq" id="WP_380078891.1">
    <property type="nucleotide sequence ID" value="NZ_JBHRZF010000155.1"/>
</dbReference>
<keyword evidence="2 3" id="KW-0732">Signal</keyword>
<feature type="chain" id="PRO_5047460263" evidence="3">
    <location>
        <begin position="19"/>
        <end position="369"/>
    </location>
</feature>
<evidence type="ECO:0000256" key="3">
    <source>
        <dbReference type="SAM" id="SignalP"/>
    </source>
</evidence>
<dbReference type="Pfam" id="PF13458">
    <property type="entry name" value="Peripla_BP_6"/>
    <property type="match status" value="1"/>
</dbReference>
<organism evidence="5 6">
    <name type="scientific">Deinococcus antarcticus</name>
    <dbReference type="NCBI Taxonomy" id="1298767"/>
    <lineage>
        <taxon>Bacteria</taxon>
        <taxon>Thermotogati</taxon>
        <taxon>Deinococcota</taxon>
        <taxon>Deinococci</taxon>
        <taxon>Deinococcales</taxon>
        <taxon>Deinococcaceae</taxon>
        <taxon>Deinococcus</taxon>
    </lineage>
</organism>
<reference evidence="6" key="1">
    <citation type="journal article" date="2019" name="Int. J. Syst. Evol. Microbiol.">
        <title>The Global Catalogue of Microorganisms (GCM) 10K type strain sequencing project: providing services to taxonomists for standard genome sequencing and annotation.</title>
        <authorList>
            <consortium name="The Broad Institute Genomics Platform"/>
            <consortium name="The Broad Institute Genome Sequencing Center for Infectious Disease"/>
            <person name="Wu L."/>
            <person name="Ma J."/>
        </authorList>
    </citation>
    <scope>NUCLEOTIDE SEQUENCE [LARGE SCALE GENOMIC DNA]</scope>
    <source>
        <strain evidence="6">CCTCC AB 2013263</strain>
    </source>
</reference>
<feature type="domain" description="Leucine-binding protein" evidence="4">
    <location>
        <begin position="20"/>
        <end position="362"/>
    </location>
</feature>
<comment type="similarity">
    <text evidence="1">Belongs to the leucine-binding protein family.</text>
</comment>
<dbReference type="EMBL" id="JBHRZF010000155">
    <property type="protein sequence ID" value="MFC3861716.1"/>
    <property type="molecule type" value="Genomic_DNA"/>
</dbReference>
<keyword evidence="6" id="KW-1185">Reference proteome</keyword>
<evidence type="ECO:0000256" key="1">
    <source>
        <dbReference type="ARBA" id="ARBA00010062"/>
    </source>
</evidence>
<dbReference type="CDD" id="cd06333">
    <property type="entry name" value="PBP1_ABC_RPA1789-like"/>
    <property type="match status" value="1"/>
</dbReference>
<dbReference type="InterPro" id="IPR028081">
    <property type="entry name" value="Leu-bd"/>
</dbReference>
<accession>A0ABV8AAW7</accession>
<dbReference type="PANTHER" id="PTHR30483:SF38">
    <property type="entry name" value="BLR7848 PROTEIN"/>
    <property type="match status" value="1"/>
</dbReference>